<dbReference type="VEuPathDB" id="TrichDB:TRFO_25991"/>
<sequence>MSAEKSNQKEDLIEKILDFNDSVPILINELEYLFHKNPIFLGTSSKSTTSEGDFFLELLEKLNSEIQSSKKANDNEINELFKKLINYTAKVSEKMKSICNLAILYLIDRLSLISPNLLYFVFRRFKEQTEEQFAPSIFFTAILYLKCAKNVENREEVIEIIKKIPVSFDIFDIILQKWLIPAYNSLSETSYQIFNHSVFYSIFYFLIVCKSISEESAKTRIVPLLAFILNNQSQNDIIGDLFIQTFLQNSTSKHYNIFRPFHIPLSAYAIKKSSTAQTIYHFMSYHPQFYQNLQNCLIDTVSTAPLSPDREIIYFGTMKLLYKFCKYLDSNDFDDLTAKFFSIRAIGISSEIPEMNSNFIAFICFISDFLWNPKYNNYAAKIIEKLTQKNPIEMLSFFSNLFENHFSDVVKIIDNSSNDCKVVISFLKAAHNFTTYYFKYKSPIKEIPKFVQYFVLEYFPLMIYRKFSTTKGKWKIFSLLVRITSDLILYNYSFLEAVHESNNFISSLVMLITNTAQLILSSFYEPDIEKEKDSTDFITNHEYSDIEYQLRFMLGALKLLQDLISIHFTYDGKPTHLYHELFNDKWTSELISSLAKFLTLSDKNEQYDSYLAKIGGYAFNLIELMCSVAYKIGNTSFEAYYPEECQDIFNRFVESNLNETKSVSNTIRILNFVSSIIETQQTFAYSFIRQTCLAFIATTLVKFNPDTADWRFYASVSNLIAKLFINLNSNSIVFQKLIFPEKIVVEKQVDVFSSTPQEQKASTVQGLSPAWTKIINFVFTEDANKNEALKIATKARFLKAIICLFMSIEITLPKEQIKTQFFPQIFNLFSHDNEKPSFKIPDIDFSKFRTTIDNNFDNSLEKGMFYVDAELLYCYLSEQTKEREINVNKLIGFITRLSESLYDINYETELASSALAFIKMIILIETGLHDTIPPPNDQQLIRFLINSLDNNRMPKSSVDVVFTIYEQILLSNPEVGEFDPQKLNEFFESANKYLTDSPNTLVFQVITEILQSIQNAEEFCAVLMKLFYNSLKYMELNQDENAANCAIEIAYSIYNEHTLFIDGGDVTFVSFTKQLMSTKLAVHVLKIARILCNDEFNAMRLDKAGFFDFLLNDEFNTNIKRDTPVWFNIFTIFLSLNPDSPITLKFISKNFHIISFFLTEPATMENEPLLSKTQEAITDLIVHISPTITKNIKVETPSTYQALIELIYIELKTSYSCVHDKTHEKLSNIYSRELHNSRSSNMLILHNCLLILNNLIEFPFGKLPKGFLNNDSSQTMMDLLANIMSDITPIISEADQDFRIIIVRSIEMATRIFCALSSSQCVEEQNSNDKDKTQHIRDCHIKVINTLKELLQEMKGNNEFILKMLDVLHSRIEKIHE</sequence>
<dbReference type="RefSeq" id="XP_068359260.1">
    <property type="nucleotide sequence ID" value="XM_068504678.1"/>
</dbReference>
<evidence type="ECO:0000313" key="1">
    <source>
        <dbReference type="EMBL" id="OHT06124.1"/>
    </source>
</evidence>
<reference evidence="1" key="1">
    <citation type="submission" date="2016-10" db="EMBL/GenBank/DDBJ databases">
        <authorList>
            <person name="Benchimol M."/>
            <person name="Almeida L.G."/>
            <person name="Vasconcelos A.T."/>
            <person name="Perreira-Neves A."/>
            <person name="Rosa I.A."/>
            <person name="Tasca T."/>
            <person name="Bogo M.R."/>
            <person name="de Souza W."/>
        </authorList>
    </citation>
    <scope>NUCLEOTIDE SEQUENCE [LARGE SCALE GENOMIC DNA]</scope>
    <source>
        <strain evidence="1">K</strain>
    </source>
</reference>
<comment type="caution">
    <text evidence="1">The sequence shown here is derived from an EMBL/GenBank/DDBJ whole genome shotgun (WGS) entry which is preliminary data.</text>
</comment>
<protein>
    <submittedName>
        <fullName evidence="1">Uncharacterized protein</fullName>
    </submittedName>
</protein>
<name>A0A1J4K8T2_9EUKA</name>
<gene>
    <name evidence="1" type="ORF">TRFO_25991</name>
</gene>
<dbReference type="GeneID" id="94839382"/>
<evidence type="ECO:0000313" key="2">
    <source>
        <dbReference type="Proteomes" id="UP000179807"/>
    </source>
</evidence>
<proteinExistence type="predicted"/>
<dbReference type="EMBL" id="MLAK01000736">
    <property type="protein sequence ID" value="OHT06124.1"/>
    <property type="molecule type" value="Genomic_DNA"/>
</dbReference>
<accession>A0A1J4K8T2</accession>
<keyword evidence="2" id="KW-1185">Reference proteome</keyword>
<organism evidence="1 2">
    <name type="scientific">Tritrichomonas foetus</name>
    <dbReference type="NCBI Taxonomy" id="1144522"/>
    <lineage>
        <taxon>Eukaryota</taxon>
        <taxon>Metamonada</taxon>
        <taxon>Parabasalia</taxon>
        <taxon>Tritrichomonadida</taxon>
        <taxon>Tritrichomonadidae</taxon>
        <taxon>Tritrichomonas</taxon>
    </lineage>
</organism>
<dbReference type="Proteomes" id="UP000179807">
    <property type="component" value="Unassembled WGS sequence"/>
</dbReference>